<dbReference type="Pfam" id="PF13116">
    <property type="entry name" value="YhdP"/>
    <property type="match status" value="1"/>
</dbReference>
<dbReference type="NCBIfam" id="TIGR02099">
    <property type="entry name" value="YhdP family protein"/>
    <property type="match status" value="1"/>
</dbReference>
<feature type="domain" description="YhdP central" evidence="3">
    <location>
        <begin position="41"/>
        <end position="1375"/>
    </location>
</feature>
<organism evidence="4 5">
    <name type="scientific">Herbaspirillum robiniae</name>
    <dbReference type="NCBI Taxonomy" id="2014887"/>
    <lineage>
        <taxon>Bacteria</taxon>
        <taxon>Pseudomonadati</taxon>
        <taxon>Pseudomonadota</taxon>
        <taxon>Betaproteobacteria</taxon>
        <taxon>Burkholderiales</taxon>
        <taxon>Oxalobacteraceae</taxon>
        <taxon>Herbaspirillum</taxon>
    </lineage>
</organism>
<proteinExistence type="predicted"/>
<dbReference type="PANTHER" id="PTHR38690:SF1">
    <property type="entry name" value="PROTEASE"/>
    <property type="match status" value="1"/>
</dbReference>
<evidence type="ECO:0000256" key="1">
    <source>
        <dbReference type="SAM" id="MobiDB-lite"/>
    </source>
</evidence>
<feature type="transmembrane region" description="Helical" evidence="2">
    <location>
        <begin position="36"/>
        <end position="62"/>
    </location>
</feature>
<keyword evidence="2" id="KW-1133">Transmembrane helix</keyword>
<sequence>MSQEQHNAAPKPGRWALCWRIVRGTYFRLNRASHHVLGFTFKLLLAAYFVFCALFLGLRYLVLPEIGHYKPQIEKAASKAIGRAVSIDAIDASWNGLRPQLSLDNITVHDEAGAPALTLPRVSTTLSWSSVLVAGLRLENLTIEQADLAIRRDPAGKLFVAGIPVPAGGDGSTLEWLLQQREIVIRGSKLRWNDELRQAPELELDDVNLVLHNRWLRHRLALHAIPPEAYAAPLDVRADFSHPAFAGRVSDLTRWKGTLYADLQRTDLSVWRAYFDYPIDITSGSGSVRAWLALDHAKVANFTADLGLSDFSAQLSRQLEPLNLKRVSGRVSASESLGATPEDGVPTFGANGHKVTLTDFSIEMPDGFVLPPTSVSESYEPATPLKAERTSVKATRLNLETLSQLAARLPLAPSQRKLLDDLAPRGELQDFTVQWQGTYPELTSYRIQGRFNGLGMKAQARHVETRKPTLQQSAPAQWAGTPGVENLSGEIDANEKGGSVRLDSQKMAVALPAGMFAEPSLPFDSLKAQARWQYQKDQTLLFELDDMQFTQPGVAGRLHGKHLMPLQGKSTGTVDFSGELSTFDIKAIRRYLPQHLSEPLRRWLTEGLVDGTMRDVQVSIKGALADFPFHTARPGDKPKGQFLVSGDFDGLKLNYTPGHLNKEGKEPEWPLLEEGRGKFSFDRARLEIKADSARSLGAKLGPVTARIADLESHDAVLEIDGVATGPMPAFLQYVNQSPVARWTGNFMEQASATGDGRLELKFQMPLHHAIETKAQGAFQFANNDVDLLPTLPVLYRANGKVEFNERGFTLNGVRGVFLGDAVAMTGGTQADGSSQVRLNGAINIEALRKLYTEPSLQRLLARLSGGARYTASVLVRQHQPEVIVESSLAGLGSELPAPLKKAAQDSLPMRFELMPAPSSDPLIEREDIRVALGPNIASRYLREKVTGKAEDWRVISGGIAFNQPVPSPSSGLKLALAADSFDLDAWQAFKAEIVGKEAAGGAPQSKLGSGEITQYLEPDAVSARVGELTLNGKKLNLLTLDATHSKNSWQMKLDSRQASGNITWDEPGGSRGPGKVTARLSSLVVPKGSSGNAGNADNAQAGQAAGGDAQMPALDIRAEQFELGGKQLGRLELDANNMLTAVGREWRINRLVLANDDAQFRAAGNWLAFGNNNTSNITYALDINDAGKLLERFGYPGTIRGGRGKLDGDLSWKGLPYAMDMASLSGQVHVDVHSGQFLKVDPGAAKLLGVLNLQALPRRLTLDFRDVFSEGFAFDNVVGTAAINRGIATTDNLKMTGVTASVLMNGSADIARETQDLHVVVIPEINLGTASVVAMAVNPVVGVGTLLAQLFLRNPVMKSLTFEYKVTGPWSDPIVVKQGQVSAVGSDRARELLDKDKLLPGLPTLPALPAAPVAPAAAPGRRQDVGPAINSGA</sequence>
<reference evidence="4 5" key="1">
    <citation type="submission" date="2017-06" db="EMBL/GenBank/DDBJ databases">
        <title>Herbaspirillum phytohormonus sp. nov., isolated from the root nodule of Robinia pseudoacacia in lead-zinc mine.</title>
        <authorList>
            <person name="Fan M."/>
            <person name="Lin Y."/>
        </authorList>
    </citation>
    <scope>NUCLEOTIDE SEQUENCE [LARGE SCALE GENOMIC DNA]</scope>
    <source>
        <strain evidence="4 5">HZ10</strain>
    </source>
</reference>
<dbReference type="EMBL" id="NJGU01000002">
    <property type="protein sequence ID" value="OWY30431.1"/>
    <property type="molecule type" value="Genomic_DNA"/>
</dbReference>
<name>A0A246WVW2_9BURK</name>
<evidence type="ECO:0000313" key="4">
    <source>
        <dbReference type="EMBL" id="OWY30431.1"/>
    </source>
</evidence>
<keyword evidence="2" id="KW-0812">Transmembrane</keyword>
<comment type="caution">
    <text evidence="4">The sequence shown here is derived from an EMBL/GenBank/DDBJ whole genome shotgun (WGS) entry which is preliminary data.</text>
</comment>
<evidence type="ECO:0000256" key="2">
    <source>
        <dbReference type="SAM" id="Phobius"/>
    </source>
</evidence>
<dbReference type="InterPro" id="IPR011836">
    <property type="entry name" value="YhdP"/>
</dbReference>
<gene>
    <name evidence="4" type="ORF">CEJ42_05630</name>
</gene>
<keyword evidence="2" id="KW-0472">Membrane</keyword>
<accession>A0A246WVW2</accession>
<dbReference type="InterPro" id="IPR025263">
    <property type="entry name" value="YhdP_central"/>
</dbReference>
<feature type="compositionally biased region" description="Low complexity" evidence="1">
    <location>
        <begin position="1088"/>
        <end position="1107"/>
    </location>
</feature>
<protein>
    <submittedName>
        <fullName evidence="4">TIGR02099 family protein</fullName>
    </submittedName>
</protein>
<feature type="region of interest" description="Disordered" evidence="1">
    <location>
        <begin position="1087"/>
        <end position="1107"/>
    </location>
</feature>
<dbReference type="PANTHER" id="PTHR38690">
    <property type="entry name" value="PROTEASE-RELATED"/>
    <property type="match status" value="1"/>
</dbReference>
<dbReference type="Proteomes" id="UP000197596">
    <property type="component" value="Unassembled WGS sequence"/>
</dbReference>
<dbReference type="RefSeq" id="WP_088750305.1">
    <property type="nucleotide sequence ID" value="NZ_NJGU01000002.1"/>
</dbReference>
<evidence type="ECO:0000313" key="5">
    <source>
        <dbReference type="Proteomes" id="UP000197596"/>
    </source>
</evidence>
<evidence type="ECO:0000259" key="3">
    <source>
        <dbReference type="Pfam" id="PF13116"/>
    </source>
</evidence>